<dbReference type="InterPro" id="IPR010384">
    <property type="entry name" value="MtfA_fam"/>
</dbReference>
<keyword evidence="2" id="KW-1185">Reference proteome</keyword>
<proteinExistence type="predicted"/>
<dbReference type="Pfam" id="PF06167">
    <property type="entry name" value="Peptidase_M90"/>
    <property type="match status" value="1"/>
</dbReference>
<evidence type="ECO:0000313" key="2">
    <source>
        <dbReference type="Proteomes" id="UP001057498"/>
    </source>
</evidence>
<dbReference type="Proteomes" id="UP001057498">
    <property type="component" value="Chromosome"/>
</dbReference>
<name>A0ABM7YLE3_9BURK</name>
<sequence>MGLLDWWRQRRQAQALERRAIPDELWLDTLRDYPFLKHRPLADLQQLRELTALFLDRKEFAAARGLQLSDAMAVAIAAQACVPVLHLGLACYDGFVGIVVHPDEVTVDRAWTDEDGVVHEAQEVLAGEAMPGGPVMLSWHDVTLGGGAGHDGYNVVIHEFMHVIDLLDGQANGVPPQPTAAAARHWHGVLSQAHEALCDAVERDQATFLDPYATHGLEEFFPVAAEAFFTSPLGLKQYHPEVYALFADYFRQDPARHAR</sequence>
<dbReference type="InterPro" id="IPR024079">
    <property type="entry name" value="MetalloPept_cat_dom_sf"/>
</dbReference>
<evidence type="ECO:0000313" key="1">
    <source>
        <dbReference type="EMBL" id="BDI05196.1"/>
    </source>
</evidence>
<dbReference type="InterPro" id="IPR042252">
    <property type="entry name" value="MtfA_N"/>
</dbReference>
<accession>A0ABM7YLE3</accession>
<dbReference type="PANTHER" id="PTHR30164">
    <property type="entry name" value="MTFA PEPTIDASE"/>
    <property type="match status" value="1"/>
</dbReference>
<protein>
    <recommendedName>
        <fullName evidence="3">Zinc-dependent peptidase</fullName>
    </recommendedName>
</protein>
<dbReference type="EMBL" id="AP025730">
    <property type="protein sequence ID" value="BDI05196.1"/>
    <property type="molecule type" value="Genomic_DNA"/>
</dbReference>
<gene>
    <name evidence="1" type="ORF">CATMQ487_21660</name>
</gene>
<reference evidence="1" key="1">
    <citation type="submission" date="2022-04" db="EMBL/GenBank/DDBJ databases">
        <title>Whole genome sequence of Sphaerotilus sp. FB-5.</title>
        <authorList>
            <person name="Takeda M."/>
            <person name="Narihara S."/>
            <person name="Akimoto M."/>
            <person name="Akimoto R."/>
            <person name="Nishiyashiki S."/>
            <person name="Murakami T."/>
        </authorList>
    </citation>
    <scope>NUCLEOTIDE SEQUENCE</scope>
    <source>
        <strain evidence="1">FB-5</strain>
    </source>
</reference>
<organism evidence="1 2">
    <name type="scientific">Sphaerotilus microaerophilus</name>
    <dbReference type="NCBI Taxonomy" id="2914710"/>
    <lineage>
        <taxon>Bacteria</taxon>
        <taxon>Pseudomonadati</taxon>
        <taxon>Pseudomonadota</taxon>
        <taxon>Betaproteobacteria</taxon>
        <taxon>Burkholderiales</taxon>
        <taxon>Sphaerotilaceae</taxon>
        <taxon>Sphaerotilus</taxon>
    </lineage>
</organism>
<dbReference type="PANTHER" id="PTHR30164:SF2">
    <property type="entry name" value="PROTEIN MTFA"/>
    <property type="match status" value="1"/>
</dbReference>
<dbReference type="RefSeq" id="WP_251973249.1">
    <property type="nucleotide sequence ID" value="NZ_AP025730.1"/>
</dbReference>
<evidence type="ECO:0008006" key="3">
    <source>
        <dbReference type="Google" id="ProtNLM"/>
    </source>
</evidence>
<dbReference type="CDD" id="cd20169">
    <property type="entry name" value="Peptidase_M90_mtfA"/>
    <property type="match status" value="1"/>
</dbReference>
<dbReference type="SUPFAM" id="SSF55486">
    <property type="entry name" value="Metalloproteases ('zincins'), catalytic domain"/>
    <property type="match status" value="1"/>
</dbReference>
<dbReference type="Gene3D" id="3.40.390.10">
    <property type="entry name" value="Collagenase (Catalytic Domain)"/>
    <property type="match status" value="1"/>
</dbReference>
<dbReference type="Gene3D" id="1.10.472.150">
    <property type="entry name" value="Glucose-regulated metallo-peptidase M90, N-terminal domain"/>
    <property type="match status" value="1"/>
</dbReference>